<sequence>MAPALEAQLDGAPASAAVRDAQLVVRTHTDVVHLPVELVLHTAVARSGDALALELTLLAPRRAARAARACAGTRAARGPYVLTRAQWRARAADRAATRLAPVTLRLALAPAQAADADAWRRDVHAQAFPQERRRILVIANPVGGQGNGKRVLHRHVVPLFRAAHCALTVVETQGRGDAFRYVHTMDVHAFDALVCVGGDGTLHEIVNGLAARPDAATALAALALVPVPTGSGNGAYVSLHGPHRANVALACLSALKGATHAQELCVCTQDAALFRTRPIYPLTGHTRDGRAYVQYYSFLSQAIGLMADIDLGTERFRFLGDLRFSLGYVVGAIRNRRCDVTIDVVLGDCGTTSRPEMRQRARSAAPPAPPPAHTDVRALRYGSVLDTLAPPAPLRPDAPPDGEAGTWRRIGEPVSTLYAGKMPYVARTLMAFPYASPADGAMEILLQTQASSVVQKLASVVDGERGKHVGRPGVRYFKVEALRVTPHTPTHGHYLSIDGEEVPYGAFQVEVAPLRMMLASLDDDEWHAPILHPPAAQDEQQGATSP</sequence>
<feature type="domain" description="DAGKc" evidence="2">
    <location>
        <begin position="130"/>
        <end position="271"/>
    </location>
</feature>
<dbReference type="Pfam" id="PF00781">
    <property type="entry name" value="DAGK_cat"/>
    <property type="match status" value="1"/>
</dbReference>
<feature type="region of interest" description="Disordered" evidence="1">
    <location>
        <begin position="352"/>
        <end position="373"/>
    </location>
</feature>
<dbReference type="EC" id="2.7.1.91" evidence="3"/>
<proteinExistence type="predicted"/>
<dbReference type="InterPro" id="IPR050187">
    <property type="entry name" value="Lipid_Phosphate_FormReg"/>
</dbReference>
<dbReference type="Gene3D" id="3.40.50.10330">
    <property type="entry name" value="Probable inorganic polyphosphate/atp-NAD kinase, domain 1"/>
    <property type="match status" value="1"/>
</dbReference>
<evidence type="ECO:0000313" key="4">
    <source>
        <dbReference type="Proteomes" id="UP001216638"/>
    </source>
</evidence>
<dbReference type="PANTHER" id="PTHR12358:SF31">
    <property type="entry name" value="ACYLGLYCEROL KINASE, MITOCHONDRIAL"/>
    <property type="match status" value="1"/>
</dbReference>
<dbReference type="Proteomes" id="UP001216638">
    <property type="component" value="Chromosome 5"/>
</dbReference>
<evidence type="ECO:0000313" key="3">
    <source>
        <dbReference type="EMBL" id="WFC96969.1"/>
    </source>
</evidence>
<evidence type="ECO:0000256" key="1">
    <source>
        <dbReference type="SAM" id="MobiDB-lite"/>
    </source>
</evidence>
<name>A0AAF0DZU3_9BASI</name>
<dbReference type="GO" id="GO:0016020">
    <property type="term" value="C:membrane"/>
    <property type="evidence" value="ECO:0007669"/>
    <property type="project" value="TreeGrafter"/>
</dbReference>
<dbReference type="InterPro" id="IPR016064">
    <property type="entry name" value="NAD/diacylglycerol_kinase_sf"/>
</dbReference>
<dbReference type="InterPro" id="IPR017438">
    <property type="entry name" value="ATP-NAD_kinase_N"/>
</dbReference>
<dbReference type="GO" id="GO:0008481">
    <property type="term" value="F:sphingosine kinase activity"/>
    <property type="evidence" value="ECO:0007669"/>
    <property type="project" value="UniProtKB-EC"/>
</dbReference>
<dbReference type="Gene3D" id="2.60.200.40">
    <property type="match status" value="1"/>
</dbReference>
<accession>A0AAF0DZU3</accession>
<keyword evidence="4" id="KW-1185">Reference proteome</keyword>
<dbReference type="PANTHER" id="PTHR12358">
    <property type="entry name" value="SPHINGOSINE KINASE"/>
    <property type="match status" value="1"/>
</dbReference>
<keyword evidence="3" id="KW-0418">Kinase</keyword>
<protein>
    <submittedName>
        <fullName evidence="3">Sphingosine kinase</fullName>
        <ecNumber evidence="3">2.7.1.91</ecNumber>
    </submittedName>
</protein>
<dbReference type="SMART" id="SM00046">
    <property type="entry name" value="DAGKc"/>
    <property type="match status" value="1"/>
</dbReference>
<keyword evidence="3" id="KW-0808">Transferase</keyword>
<gene>
    <name evidence="3" type="primary">LCB4_1</name>
    <name evidence="3" type="ORF">MBRA1_003635</name>
</gene>
<dbReference type="InterPro" id="IPR001206">
    <property type="entry name" value="Diacylglycerol_kinase_cat_dom"/>
</dbReference>
<dbReference type="AlphaFoldDB" id="A0AAF0DZU3"/>
<dbReference type="SUPFAM" id="SSF111331">
    <property type="entry name" value="NAD kinase/diacylglycerol kinase-like"/>
    <property type="match status" value="1"/>
</dbReference>
<dbReference type="PROSITE" id="PS50146">
    <property type="entry name" value="DAGK"/>
    <property type="match status" value="1"/>
</dbReference>
<organism evidence="3 4">
    <name type="scientific">Malassezia brasiliensis</name>
    <dbReference type="NCBI Taxonomy" id="1821822"/>
    <lineage>
        <taxon>Eukaryota</taxon>
        <taxon>Fungi</taxon>
        <taxon>Dikarya</taxon>
        <taxon>Basidiomycota</taxon>
        <taxon>Ustilaginomycotina</taxon>
        <taxon>Malasseziomycetes</taxon>
        <taxon>Malasseziales</taxon>
        <taxon>Malasseziaceae</taxon>
        <taxon>Malassezia</taxon>
    </lineage>
</organism>
<reference evidence="3" key="1">
    <citation type="submission" date="2023-03" db="EMBL/GenBank/DDBJ databases">
        <title>Mating type loci evolution in Malassezia.</title>
        <authorList>
            <person name="Coelho M.A."/>
        </authorList>
    </citation>
    <scope>NUCLEOTIDE SEQUENCE</scope>
    <source>
        <strain evidence="3">CBS 14135</strain>
    </source>
</reference>
<dbReference type="GO" id="GO:0046512">
    <property type="term" value="P:sphingosine biosynthetic process"/>
    <property type="evidence" value="ECO:0007669"/>
    <property type="project" value="TreeGrafter"/>
</dbReference>
<evidence type="ECO:0000259" key="2">
    <source>
        <dbReference type="PROSITE" id="PS50146"/>
    </source>
</evidence>
<dbReference type="GO" id="GO:0005737">
    <property type="term" value="C:cytoplasm"/>
    <property type="evidence" value="ECO:0007669"/>
    <property type="project" value="TreeGrafter"/>
</dbReference>
<dbReference type="EMBL" id="CP119955">
    <property type="protein sequence ID" value="WFC96969.1"/>
    <property type="molecule type" value="Genomic_DNA"/>
</dbReference>